<organism evidence="1 2">
    <name type="scientific">Macroventuria anomochaeta</name>
    <dbReference type="NCBI Taxonomy" id="301207"/>
    <lineage>
        <taxon>Eukaryota</taxon>
        <taxon>Fungi</taxon>
        <taxon>Dikarya</taxon>
        <taxon>Ascomycota</taxon>
        <taxon>Pezizomycotina</taxon>
        <taxon>Dothideomycetes</taxon>
        <taxon>Pleosporomycetidae</taxon>
        <taxon>Pleosporales</taxon>
        <taxon>Pleosporineae</taxon>
        <taxon>Didymellaceae</taxon>
        <taxon>Macroventuria</taxon>
    </lineage>
</organism>
<dbReference type="EMBL" id="MU006723">
    <property type="protein sequence ID" value="KAF2625956.1"/>
    <property type="molecule type" value="Genomic_DNA"/>
</dbReference>
<accession>A0ACB6RV85</accession>
<keyword evidence="2" id="KW-1185">Reference proteome</keyword>
<reference evidence="1" key="1">
    <citation type="journal article" date="2020" name="Stud. Mycol.">
        <title>101 Dothideomycetes genomes: a test case for predicting lifestyles and emergence of pathogens.</title>
        <authorList>
            <person name="Haridas S."/>
            <person name="Albert R."/>
            <person name="Binder M."/>
            <person name="Bloem J."/>
            <person name="Labutti K."/>
            <person name="Salamov A."/>
            <person name="Andreopoulos B."/>
            <person name="Baker S."/>
            <person name="Barry K."/>
            <person name="Bills G."/>
            <person name="Bluhm B."/>
            <person name="Cannon C."/>
            <person name="Castanera R."/>
            <person name="Culley D."/>
            <person name="Daum C."/>
            <person name="Ezra D."/>
            <person name="Gonzalez J."/>
            <person name="Henrissat B."/>
            <person name="Kuo A."/>
            <person name="Liang C."/>
            <person name="Lipzen A."/>
            <person name="Lutzoni F."/>
            <person name="Magnuson J."/>
            <person name="Mondo S."/>
            <person name="Nolan M."/>
            <person name="Ohm R."/>
            <person name="Pangilinan J."/>
            <person name="Park H.-J."/>
            <person name="Ramirez L."/>
            <person name="Alfaro M."/>
            <person name="Sun H."/>
            <person name="Tritt A."/>
            <person name="Yoshinaga Y."/>
            <person name="Zwiers L.-H."/>
            <person name="Turgeon B."/>
            <person name="Goodwin S."/>
            <person name="Spatafora J."/>
            <person name="Crous P."/>
            <person name="Grigoriev I."/>
        </authorList>
    </citation>
    <scope>NUCLEOTIDE SEQUENCE</scope>
    <source>
        <strain evidence="1">CBS 525.71</strain>
    </source>
</reference>
<evidence type="ECO:0000313" key="2">
    <source>
        <dbReference type="Proteomes" id="UP000799754"/>
    </source>
</evidence>
<name>A0ACB6RV85_9PLEO</name>
<protein>
    <submittedName>
        <fullName evidence="1">Uncharacterized protein</fullName>
    </submittedName>
</protein>
<evidence type="ECO:0000313" key="1">
    <source>
        <dbReference type="EMBL" id="KAF2625956.1"/>
    </source>
</evidence>
<sequence length="350" mass="39852">MSTKIPLRIPRLSAHPMRHQCLFQRRTVPSTPRCIAATSARAFSSTPARPRKKENRLVDGRMQMAAAEATIRGQPSPNVQQDKRDAQEMAEDIGLLQNTIIRAPFSQLPKPTSWEFYSYFWSLLKAKFTALYTRSHFKRCVHKKGIASYLPVDFMRQKELKNKAKKMYKRYYDLLAAGDAKSLRKLSLPPLAAALRSQISARGPVKMSWQLHKFKSARIVSHRCSPLGSDHPDTSYRQCIVRLESEQQLSMTPVSSPSATHKTCAPKWTPSYAQSKQDVISTAEPEQNAEAKDKGNVQTVVEYLVMQTRVMDGKEEEWKVWGFASESTPAKIEEDEQYWKKMLDIQTASA</sequence>
<comment type="caution">
    <text evidence="1">The sequence shown here is derived from an EMBL/GenBank/DDBJ whole genome shotgun (WGS) entry which is preliminary data.</text>
</comment>
<proteinExistence type="predicted"/>
<gene>
    <name evidence="1" type="ORF">BU25DRAFT_371153</name>
</gene>
<dbReference type="Proteomes" id="UP000799754">
    <property type="component" value="Unassembled WGS sequence"/>
</dbReference>